<accession>A0A5C6B9L4</accession>
<reference evidence="1 2" key="1">
    <citation type="submission" date="2019-02" db="EMBL/GenBank/DDBJ databases">
        <title>Deep-cultivation of Planctomycetes and their phenomic and genomic characterization uncovers novel biology.</title>
        <authorList>
            <person name="Wiegand S."/>
            <person name="Jogler M."/>
            <person name="Boedeker C."/>
            <person name="Pinto D."/>
            <person name="Vollmers J."/>
            <person name="Rivas-Marin E."/>
            <person name="Kohn T."/>
            <person name="Peeters S.H."/>
            <person name="Heuer A."/>
            <person name="Rast P."/>
            <person name="Oberbeckmann S."/>
            <person name="Bunk B."/>
            <person name="Jeske O."/>
            <person name="Meyerdierks A."/>
            <person name="Storesund J.E."/>
            <person name="Kallscheuer N."/>
            <person name="Luecker S."/>
            <person name="Lage O.M."/>
            <person name="Pohl T."/>
            <person name="Merkel B.J."/>
            <person name="Hornburger P."/>
            <person name="Mueller R.-W."/>
            <person name="Bruemmer F."/>
            <person name="Labrenz M."/>
            <person name="Spormann A.M."/>
            <person name="Op Den Camp H."/>
            <person name="Overmann J."/>
            <person name="Amann R."/>
            <person name="Jetten M.S.M."/>
            <person name="Mascher T."/>
            <person name="Medema M.H."/>
            <person name="Devos D.P."/>
            <person name="Kaster A.-K."/>
            <person name="Ovreas L."/>
            <person name="Rohde M."/>
            <person name="Galperin M.Y."/>
            <person name="Jogler C."/>
        </authorList>
    </citation>
    <scope>NUCLEOTIDE SEQUENCE [LARGE SCALE GENOMIC DNA]</scope>
    <source>
        <strain evidence="1 2">CA54</strain>
    </source>
</reference>
<name>A0A5C6B9L4_9PLAN</name>
<dbReference type="AlphaFoldDB" id="A0A5C6B9L4"/>
<evidence type="ECO:0000313" key="2">
    <source>
        <dbReference type="Proteomes" id="UP000320735"/>
    </source>
</evidence>
<gene>
    <name evidence="1" type="ORF">CA54_42040</name>
</gene>
<comment type="caution">
    <text evidence="1">The sequence shown here is derived from an EMBL/GenBank/DDBJ whole genome shotgun (WGS) entry which is preliminary data.</text>
</comment>
<dbReference type="Proteomes" id="UP000320735">
    <property type="component" value="Unassembled WGS sequence"/>
</dbReference>
<dbReference type="EMBL" id="SJPP01000002">
    <property type="protein sequence ID" value="TWU08965.1"/>
    <property type="molecule type" value="Genomic_DNA"/>
</dbReference>
<proteinExistence type="predicted"/>
<organism evidence="1 2">
    <name type="scientific">Symmachiella macrocystis</name>
    <dbReference type="NCBI Taxonomy" id="2527985"/>
    <lineage>
        <taxon>Bacteria</taxon>
        <taxon>Pseudomonadati</taxon>
        <taxon>Planctomycetota</taxon>
        <taxon>Planctomycetia</taxon>
        <taxon>Planctomycetales</taxon>
        <taxon>Planctomycetaceae</taxon>
        <taxon>Symmachiella</taxon>
    </lineage>
</organism>
<protein>
    <submittedName>
        <fullName evidence="1">Uncharacterized protein</fullName>
    </submittedName>
</protein>
<keyword evidence="2" id="KW-1185">Reference proteome</keyword>
<sequence length="153" mass="17292">MGWVAIEPAQIAVKYTADAPFWMSVEGLQVVFISEVFGKLHILDQFVGRHSLIHSLNGLVVNELNGIAIVAENLLDLPCSENRIGVTAHKGNGIVVSLYGKLRWFRILVCSQNLVLNNHFTHPLTALQPRVCWPRFCEREPLLIQHRFQTARL</sequence>
<evidence type="ECO:0000313" key="1">
    <source>
        <dbReference type="EMBL" id="TWU08965.1"/>
    </source>
</evidence>